<evidence type="ECO:0000313" key="2">
    <source>
        <dbReference type="EMBL" id="MEE1946079.1"/>
    </source>
</evidence>
<proteinExistence type="predicted"/>
<dbReference type="EMBL" id="JAZDQT010000002">
    <property type="protein sequence ID" value="MEE1946079.1"/>
    <property type="molecule type" value="Genomic_DNA"/>
</dbReference>
<dbReference type="InterPro" id="IPR025347">
    <property type="entry name" value="DUF4251"/>
</dbReference>
<keyword evidence="1" id="KW-0732">Signal</keyword>
<dbReference type="RefSeq" id="WP_330108393.1">
    <property type="nucleotide sequence ID" value="NZ_JAZDQT010000002.1"/>
</dbReference>
<feature type="signal peptide" evidence="1">
    <location>
        <begin position="1"/>
        <end position="22"/>
    </location>
</feature>
<comment type="caution">
    <text evidence="2">The sequence shown here is derived from an EMBL/GenBank/DDBJ whole genome shotgun (WGS) entry which is preliminary data.</text>
</comment>
<sequence>MKSFKTLVAMAGLAFLATTAFAQTDKATTRKIVEDKNYTFVATSATPLNGSDINNILSKMPGGGANGGNINLTGSNYDVRITKDSLVAYLPFYGRSYTAPLSNEESGFKFTSKNFIYDTTKRKRGGWDVRIYAKDVKDGPQLTFSISESGYATLSMVSNNRQAITYNGYLSENKSK</sequence>
<dbReference type="Gene3D" id="2.40.128.410">
    <property type="match status" value="1"/>
</dbReference>
<feature type="chain" id="PRO_5046709100" evidence="1">
    <location>
        <begin position="23"/>
        <end position="176"/>
    </location>
</feature>
<protein>
    <submittedName>
        <fullName evidence="2">DUF4251 domain-containing protein</fullName>
    </submittedName>
</protein>
<dbReference type="Proteomes" id="UP001336835">
    <property type="component" value="Unassembled WGS sequence"/>
</dbReference>
<dbReference type="Pfam" id="PF14059">
    <property type="entry name" value="DUF4251"/>
    <property type="match status" value="1"/>
</dbReference>
<keyword evidence="3" id="KW-1185">Reference proteome</keyword>
<evidence type="ECO:0000313" key="3">
    <source>
        <dbReference type="Proteomes" id="UP001336835"/>
    </source>
</evidence>
<name>A0ABU7I9C0_9SPHI</name>
<accession>A0ABU7I9C0</accession>
<gene>
    <name evidence="2" type="ORF">VRU48_13235</name>
</gene>
<organism evidence="2 3">
    <name type="scientific">Pedobacter albus</name>
    <dbReference type="NCBI Taxonomy" id="3113905"/>
    <lineage>
        <taxon>Bacteria</taxon>
        <taxon>Pseudomonadati</taxon>
        <taxon>Bacteroidota</taxon>
        <taxon>Sphingobacteriia</taxon>
        <taxon>Sphingobacteriales</taxon>
        <taxon>Sphingobacteriaceae</taxon>
        <taxon>Pedobacter</taxon>
    </lineage>
</organism>
<evidence type="ECO:0000256" key="1">
    <source>
        <dbReference type="SAM" id="SignalP"/>
    </source>
</evidence>
<reference evidence="2 3" key="1">
    <citation type="submission" date="2024-01" db="EMBL/GenBank/DDBJ databases">
        <title>Pedobacter sp. nov., isolated from fresh soil.</title>
        <authorList>
            <person name="Le N.T.T."/>
        </authorList>
    </citation>
    <scope>NUCLEOTIDE SEQUENCE [LARGE SCALE GENOMIC DNA]</scope>
    <source>
        <strain evidence="2 3">KR3-3</strain>
    </source>
</reference>